<dbReference type="EMBL" id="MDDC01000003">
    <property type="protein sequence ID" value="OIQ60855.1"/>
    <property type="molecule type" value="Genomic_DNA"/>
</dbReference>
<evidence type="ECO:0000256" key="1">
    <source>
        <dbReference type="ARBA" id="ARBA00022723"/>
    </source>
</evidence>
<dbReference type="PROSITE" id="PS00198">
    <property type="entry name" value="4FE4S_FER_1"/>
    <property type="match status" value="1"/>
</dbReference>
<keyword evidence="3" id="KW-0411">Iron-sulfur</keyword>
<evidence type="ECO:0000313" key="5">
    <source>
        <dbReference type="EMBL" id="OIQ60855.1"/>
    </source>
</evidence>
<dbReference type="PROSITE" id="PS51379">
    <property type="entry name" value="4FE4S_FER_2"/>
    <property type="match status" value="2"/>
</dbReference>
<organism evidence="5 6">
    <name type="scientific">Neomoorella thermoacetica</name>
    <name type="common">Clostridium thermoaceticum</name>
    <dbReference type="NCBI Taxonomy" id="1525"/>
    <lineage>
        <taxon>Bacteria</taxon>
        <taxon>Bacillati</taxon>
        <taxon>Bacillota</taxon>
        <taxon>Clostridia</taxon>
        <taxon>Neomoorellales</taxon>
        <taxon>Neomoorellaceae</taxon>
        <taxon>Neomoorella</taxon>
    </lineage>
</organism>
<accession>A0A1J5NYP5</accession>
<proteinExistence type="predicted"/>
<keyword evidence="2" id="KW-0408">Iron</keyword>
<dbReference type="SUPFAM" id="SSF54862">
    <property type="entry name" value="4Fe-4S ferredoxins"/>
    <property type="match status" value="1"/>
</dbReference>
<dbReference type="GO" id="GO:0046872">
    <property type="term" value="F:metal ion binding"/>
    <property type="evidence" value="ECO:0007669"/>
    <property type="project" value="UniProtKB-KW"/>
</dbReference>
<evidence type="ECO:0000259" key="4">
    <source>
        <dbReference type="PROSITE" id="PS51379"/>
    </source>
</evidence>
<evidence type="ECO:0000256" key="3">
    <source>
        <dbReference type="ARBA" id="ARBA00023014"/>
    </source>
</evidence>
<evidence type="ECO:0000313" key="6">
    <source>
        <dbReference type="Proteomes" id="UP000182811"/>
    </source>
</evidence>
<dbReference type="GO" id="GO:0051536">
    <property type="term" value="F:iron-sulfur cluster binding"/>
    <property type="evidence" value="ECO:0007669"/>
    <property type="project" value="UniProtKB-KW"/>
</dbReference>
<keyword evidence="1" id="KW-0479">Metal-binding</keyword>
<gene>
    <name evidence="5" type="ORF">MOTE_03820</name>
</gene>
<dbReference type="OrthoDB" id="9807879at2"/>
<feature type="domain" description="4Fe-4S ferredoxin-type" evidence="4">
    <location>
        <begin position="36"/>
        <end position="65"/>
    </location>
</feature>
<evidence type="ECO:0000256" key="2">
    <source>
        <dbReference type="ARBA" id="ARBA00023004"/>
    </source>
</evidence>
<reference evidence="5 6" key="1">
    <citation type="submission" date="2016-08" db="EMBL/GenBank/DDBJ databases">
        <title>Genome-based comparison of Moorella thermoacetic strains.</title>
        <authorList>
            <person name="Poehlein A."/>
            <person name="Bengelsdorf F.R."/>
            <person name="Esser C."/>
            <person name="Duerre P."/>
            <person name="Daniel R."/>
        </authorList>
    </citation>
    <scope>NUCLEOTIDE SEQUENCE [LARGE SCALE GENOMIC DNA]</scope>
    <source>
        <strain evidence="5 6">DSM 21394</strain>
    </source>
</reference>
<dbReference type="Proteomes" id="UP000182811">
    <property type="component" value="Unassembled WGS sequence"/>
</dbReference>
<comment type="caution">
    <text evidence="5">The sequence shown here is derived from an EMBL/GenBank/DDBJ whole genome shotgun (WGS) entry which is preliminary data.</text>
</comment>
<feature type="domain" description="4Fe-4S ferredoxin-type" evidence="4">
    <location>
        <begin position="1"/>
        <end position="35"/>
    </location>
</feature>
<name>A0A1J5NYP5_NEOTH</name>
<protein>
    <submittedName>
        <fullName evidence="5">Formate dehydrogenase-H ferredoxin subunit</fullName>
    </submittedName>
</protein>
<dbReference type="AlphaFoldDB" id="A0A1J5NYP5"/>
<dbReference type="Gene3D" id="3.30.70.20">
    <property type="match status" value="1"/>
</dbReference>
<sequence length="113" mass="12335">MTVAIDIEKCTGCSGAREAQCERICPGGLLVREGVKVQLRGGGACWDCAACVKSCPHQALYLILPWPLGGRGARLYARASATETEWILRLPSGREERYVIPARINQKKPVPEI</sequence>
<dbReference type="InterPro" id="IPR017896">
    <property type="entry name" value="4Fe4S_Fe-S-bd"/>
</dbReference>
<dbReference type="InterPro" id="IPR017900">
    <property type="entry name" value="4Fe4S_Fe_S_CS"/>
</dbReference>
<dbReference type="Pfam" id="PF13187">
    <property type="entry name" value="Fer4_9"/>
    <property type="match status" value="1"/>
</dbReference>